<evidence type="ECO:0000256" key="1">
    <source>
        <dbReference type="ARBA" id="ARBA00009477"/>
    </source>
</evidence>
<feature type="coiled-coil region" evidence="2">
    <location>
        <begin position="154"/>
        <end position="181"/>
    </location>
</feature>
<keyword evidence="3" id="KW-0812">Transmembrane</keyword>
<dbReference type="Gene3D" id="2.40.50.100">
    <property type="match status" value="1"/>
</dbReference>
<evidence type="ECO:0000313" key="8">
    <source>
        <dbReference type="Proteomes" id="UP001519538"/>
    </source>
</evidence>
<organism evidence="7 8">
    <name type="scientific">Komagataeibacter oboediens</name>
    <dbReference type="NCBI Taxonomy" id="65958"/>
    <lineage>
        <taxon>Bacteria</taxon>
        <taxon>Pseudomonadati</taxon>
        <taxon>Pseudomonadota</taxon>
        <taxon>Alphaproteobacteria</taxon>
        <taxon>Acetobacterales</taxon>
        <taxon>Acetobacteraceae</taxon>
        <taxon>Komagataeibacter</taxon>
    </lineage>
</organism>
<evidence type="ECO:0000259" key="6">
    <source>
        <dbReference type="Pfam" id="PF25973"/>
    </source>
</evidence>
<dbReference type="InterPro" id="IPR006143">
    <property type="entry name" value="RND_pump_MFP"/>
</dbReference>
<dbReference type="InterPro" id="IPR058792">
    <property type="entry name" value="Beta-barrel_RND_2"/>
</dbReference>
<evidence type="ECO:0000259" key="4">
    <source>
        <dbReference type="Pfam" id="PF25954"/>
    </source>
</evidence>
<comment type="similarity">
    <text evidence="1">Belongs to the membrane fusion protein (MFP) (TC 8.A.1) family.</text>
</comment>
<dbReference type="InterPro" id="IPR058647">
    <property type="entry name" value="BSH_CzcB-like"/>
</dbReference>
<gene>
    <name evidence="7" type="ORF">HNO79_13585</name>
</gene>
<dbReference type="Pfam" id="PF25954">
    <property type="entry name" value="Beta-barrel_RND_2"/>
    <property type="match status" value="1"/>
</dbReference>
<dbReference type="InterPro" id="IPR058627">
    <property type="entry name" value="MdtA-like_C"/>
</dbReference>
<dbReference type="EMBL" id="JABLUU010000018">
    <property type="protein sequence ID" value="MBT0676409.1"/>
    <property type="molecule type" value="Genomic_DNA"/>
</dbReference>
<keyword evidence="3" id="KW-1133">Transmembrane helix</keyword>
<dbReference type="PANTHER" id="PTHR30469">
    <property type="entry name" value="MULTIDRUG RESISTANCE PROTEIN MDTA"/>
    <property type="match status" value="1"/>
</dbReference>
<dbReference type="Gene3D" id="2.40.420.20">
    <property type="match status" value="1"/>
</dbReference>
<comment type="caution">
    <text evidence="7">The sequence shown here is derived from an EMBL/GenBank/DDBJ whole genome shotgun (WGS) entry which is preliminary data.</text>
</comment>
<dbReference type="PANTHER" id="PTHR30469:SF37">
    <property type="entry name" value="RAGD PROTEIN"/>
    <property type="match status" value="1"/>
</dbReference>
<feature type="domain" description="CusB-like beta-barrel" evidence="4">
    <location>
        <begin position="232"/>
        <end position="304"/>
    </location>
</feature>
<feature type="domain" description="Multidrug resistance protein MdtA-like C-terminal permuted SH3" evidence="5">
    <location>
        <begin position="313"/>
        <end position="368"/>
    </location>
</feature>
<evidence type="ECO:0000259" key="5">
    <source>
        <dbReference type="Pfam" id="PF25967"/>
    </source>
</evidence>
<accession>A0ABS5SQC7</accession>
<evidence type="ECO:0000313" key="7">
    <source>
        <dbReference type="EMBL" id="MBT0676409.1"/>
    </source>
</evidence>
<keyword evidence="2" id="KW-0175">Coiled coil</keyword>
<dbReference type="SUPFAM" id="SSF111369">
    <property type="entry name" value="HlyD-like secretion proteins"/>
    <property type="match status" value="1"/>
</dbReference>
<feature type="domain" description="CzcB-like barrel-sandwich hybrid" evidence="6">
    <location>
        <begin position="81"/>
        <end position="215"/>
    </location>
</feature>
<dbReference type="Pfam" id="PF25967">
    <property type="entry name" value="RND-MFP_C"/>
    <property type="match status" value="1"/>
</dbReference>
<evidence type="ECO:0000256" key="2">
    <source>
        <dbReference type="SAM" id="Coils"/>
    </source>
</evidence>
<name>A0ABS5SQC7_9PROT</name>
<dbReference type="NCBIfam" id="TIGR01730">
    <property type="entry name" value="RND_mfp"/>
    <property type="match status" value="1"/>
</dbReference>
<dbReference type="Gene3D" id="1.10.287.470">
    <property type="entry name" value="Helix hairpin bin"/>
    <property type="match status" value="1"/>
</dbReference>
<sequence length="390" mass="40957">MSEPAMPHTEGSKGRLGLTVGLGVVVVLGYGIYAHIERGAGIRALAAEREAQVPDVRTITVHDATSPVALDLPGETVGLETSAIGARASGYIEKRLVDIGTPVKAGQVLAVIRAPELDHRVAQAQAALVQARANMDLAGITARRTGGLVGGGAVSKQNYDVDRLTQQARQAEQKAADAVLAETTQRQAYTTITAPFDGVVTARNVEVGDLVSADSAQGLPLFVVTRSDRLRVRVHVPQDEAMSVRVGDPATVSVPERPAQRFAGTVTRTGDALEQTSRMLPVEIELDNQKGELASGLYATVHFSLPRPASSTVIIPAEALCYEADGLSVETVGTDSTVTIHKVKVGRDDGDVVEILEGLPDGSRLIVHPLSALRNGDRVVAVSDVESKGA</sequence>
<feature type="transmembrane region" description="Helical" evidence="3">
    <location>
        <begin position="16"/>
        <end position="36"/>
    </location>
</feature>
<reference evidence="7 8" key="1">
    <citation type="journal article" date="2021" name="Astrobiology">
        <title>Bacterial Cellulose Retains Robustness but Its Synthesis Declines After Exposure to a Mars-Like Environment Simulated Outside the International Space Station.</title>
        <authorList>
            <person name="Orlovska I."/>
            <person name="Podolich O."/>
            <person name="Kukharenko O."/>
            <person name="Zaets I."/>
            <person name="Reva O."/>
            <person name="Khirunenko L."/>
            <person name="Zmejkoski D."/>
            <person name="Rogalsky S."/>
            <person name="Barh D."/>
            <person name="Tiwari S."/>
            <person name="Kumavath R."/>
            <person name="Goes-Neto A."/>
            <person name="Azevedo V."/>
            <person name="Brenig B."/>
            <person name="Ghosh P."/>
            <person name="de Vera J.P."/>
            <person name="Kozyrovska N."/>
        </authorList>
    </citation>
    <scope>NUCLEOTIDE SEQUENCE [LARGE SCALE GENOMIC DNA]</scope>
    <source>
        <strain evidence="7 8">IMBG 311</strain>
    </source>
</reference>
<keyword evidence="8" id="KW-1185">Reference proteome</keyword>
<dbReference type="Pfam" id="PF25973">
    <property type="entry name" value="BSH_CzcB"/>
    <property type="match status" value="1"/>
</dbReference>
<dbReference type="GeneID" id="79188780"/>
<dbReference type="RefSeq" id="WP_214165566.1">
    <property type="nucleotide sequence ID" value="NZ_JABLUU010000018.1"/>
</dbReference>
<keyword evidence="3" id="KW-0472">Membrane</keyword>
<evidence type="ECO:0000256" key="3">
    <source>
        <dbReference type="SAM" id="Phobius"/>
    </source>
</evidence>
<dbReference type="Proteomes" id="UP001519538">
    <property type="component" value="Unassembled WGS sequence"/>
</dbReference>
<dbReference type="Gene3D" id="2.40.30.170">
    <property type="match status" value="1"/>
</dbReference>
<protein>
    <submittedName>
        <fullName evidence="7">Efflux RND transporter periplasmic adaptor subunit</fullName>
    </submittedName>
</protein>
<proteinExistence type="inferred from homology"/>